<feature type="non-terminal residue" evidence="2">
    <location>
        <position position="1"/>
    </location>
</feature>
<evidence type="ECO:0000256" key="1">
    <source>
        <dbReference type="SAM" id="Phobius"/>
    </source>
</evidence>
<sequence>MITDRSNTSNEFQIRSDETSNVAAIGGSIAAFIIVVLIIVALSNDACVEGEMPEKLGLLPITHIIYK</sequence>
<dbReference type="AlphaFoldDB" id="A0A3L5TT71"/>
<comment type="caution">
    <text evidence="2">The sequence shown here is derived from an EMBL/GenBank/DDBJ whole genome shotgun (WGS) entry which is preliminary data.</text>
</comment>
<keyword evidence="3" id="KW-1185">Reference proteome</keyword>
<gene>
    <name evidence="2" type="ORF">AM593_07725</name>
</gene>
<feature type="transmembrane region" description="Helical" evidence="1">
    <location>
        <begin position="21"/>
        <end position="42"/>
    </location>
</feature>
<protein>
    <submittedName>
        <fullName evidence="2">Uncharacterized protein</fullName>
    </submittedName>
</protein>
<keyword evidence="1" id="KW-0812">Transmembrane</keyword>
<keyword evidence="1" id="KW-1133">Transmembrane helix</keyword>
<proteinExistence type="predicted"/>
<dbReference type="Proteomes" id="UP000266721">
    <property type="component" value="Unassembled WGS sequence"/>
</dbReference>
<evidence type="ECO:0000313" key="3">
    <source>
        <dbReference type="Proteomes" id="UP000266721"/>
    </source>
</evidence>
<keyword evidence="1" id="KW-0472">Membrane</keyword>
<accession>A0A3L5TT71</accession>
<organism evidence="2 3">
    <name type="scientific">Mytilus galloprovincialis</name>
    <name type="common">Mediterranean mussel</name>
    <dbReference type="NCBI Taxonomy" id="29158"/>
    <lineage>
        <taxon>Eukaryota</taxon>
        <taxon>Metazoa</taxon>
        <taxon>Spiralia</taxon>
        <taxon>Lophotrochozoa</taxon>
        <taxon>Mollusca</taxon>
        <taxon>Bivalvia</taxon>
        <taxon>Autobranchia</taxon>
        <taxon>Pteriomorphia</taxon>
        <taxon>Mytilida</taxon>
        <taxon>Mytiloidea</taxon>
        <taxon>Mytilidae</taxon>
        <taxon>Mytilinae</taxon>
        <taxon>Mytilus</taxon>
    </lineage>
</organism>
<name>A0A3L5TT71_MYTGA</name>
<reference evidence="2 3" key="1">
    <citation type="journal article" date="2016" name="PLoS ONE">
        <title>A First Insight into the Genome of the Filter-Feeder Mussel Mytilus galloprovincialis.</title>
        <authorList>
            <person name="Murgarella M."/>
            <person name="Puiu D."/>
            <person name="Novoa B."/>
            <person name="Figueras A."/>
            <person name="Posada D."/>
            <person name="Canchaya C."/>
        </authorList>
    </citation>
    <scope>NUCLEOTIDE SEQUENCE [LARGE SCALE GENOMIC DNA]</scope>
    <source>
        <tissue evidence="2">Muscle</tissue>
    </source>
</reference>
<dbReference type="EMBL" id="KV587292">
    <property type="protein sequence ID" value="OPL32727.1"/>
    <property type="molecule type" value="Genomic_DNA"/>
</dbReference>
<evidence type="ECO:0000313" key="2">
    <source>
        <dbReference type="EMBL" id="OPL32727.1"/>
    </source>
</evidence>